<dbReference type="Proteomes" id="UP000034452">
    <property type="component" value="Unassembled WGS sequence"/>
</dbReference>
<organism evidence="1 2">
    <name type="scientific">Candidatus Nomurabacteria bacterium GW2011_GWB1_40_7</name>
    <dbReference type="NCBI Taxonomy" id="1618744"/>
    <lineage>
        <taxon>Bacteria</taxon>
        <taxon>Candidatus Nomuraibacteriota</taxon>
    </lineage>
</organism>
<proteinExistence type="predicted"/>
<evidence type="ECO:0008006" key="3">
    <source>
        <dbReference type="Google" id="ProtNLM"/>
    </source>
</evidence>
<protein>
    <recommendedName>
        <fullName evidence="3">Protein kinase domain-containing protein</fullName>
    </recommendedName>
</protein>
<sequence>MKQEYKLHVQLERNDIREEEKLAFIKNNPGINFEIPPMIFSEGRQSRVSALEIIKDNAATRVVWKRCGVKKQLTIKEAKSLCLRLLPYREILKKYGWDVPNIFYSEAISIKDENVIFSYEELVNAADAERMFKDPETARFEKLAVIQKIIYTLTNEAHQNLEQKIYFGQSFSQLPYGIDLKLANLILDTNGNLYFVDFFGPKELDENYNWKIYNPKLDYLPQENLALVCATREGCILRMLKLALLHIQNIEEIAIYINHFKEIIIYSSLPKKEKEFILNELEKDFPLLKRVYEEQKV</sequence>
<evidence type="ECO:0000313" key="2">
    <source>
        <dbReference type="Proteomes" id="UP000034452"/>
    </source>
</evidence>
<evidence type="ECO:0000313" key="1">
    <source>
        <dbReference type="EMBL" id="KKR70581.1"/>
    </source>
</evidence>
<name>A0A0G0T738_9BACT</name>
<dbReference type="EMBL" id="LBZL01000003">
    <property type="protein sequence ID" value="KKR70581.1"/>
    <property type="molecule type" value="Genomic_DNA"/>
</dbReference>
<dbReference type="AlphaFoldDB" id="A0A0G0T738"/>
<reference evidence="1 2" key="1">
    <citation type="journal article" date="2015" name="Nature">
        <title>rRNA introns, odd ribosomes, and small enigmatic genomes across a large radiation of phyla.</title>
        <authorList>
            <person name="Brown C.T."/>
            <person name="Hug L.A."/>
            <person name="Thomas B.C."/>
            <person name="Sharon I."/>
            <person name="Castelle C.J."/>
            <person name="Singh A."/>
            <person name="Wilkins M.J."/>
            <person name="Williams K.H."/>
            <person name="Banfield J.F."/>
        </authorList>
    </citation>
    <scope>NUCLEOTIDE SEQUENCE [LARGE SCALE GENOMIC DNA]</scope>
</reference>
<comment type="caution">
    <text evidence="1">The sequence shown here is derived from an EMBL/GenBank/DDBJ whole genome shotgun (WGS) entry which is preliminary data.</text>
</comment>
<gene>
    <name evidence="1" type="ORF">UU13_C0003G0025</name>
</gene>
<accession>A0A0G0T738</accession>